<evidence type="ECO:0000256" key="4">
    <source>
        <dbReference type="ARBA" id="ARBA00022630"/>
    </source>
</evidence>
<dbReference type="SUPFAM" id="SSF51730">
    <property type="entry name" value="FAD-linked oxidoreductase"/>
    <property type="match status" value="1"/>
</dbReference>
<organism evidence="9 10">
    <name type="scientific">Actinomyces graevenitzii C83</name>
    <dbReference type="NCBI Taxonomy" id="435830"/>
    <lineage>
        <taxon>Bacteria</taxon>
        <taxon>Bacillati</taxon>
        <taxon>Actinomycetota</taxon>
        <taxon>Actinomycetes</taxon>
        <taxon>Actinomycetales</taxon>
        <taxon>Actinomycetaceae</taxon>
        <taxon>Actinomyces</taxon>
    </lineage>
</organism>
<comment type="catalytic activity">
    <reaction evidence="7">
        <text>(6S)-5-methyl-5,6,7,8-tetrahydrofolate + NAD(+) = (6R)-5,10-methylene-5,6,7,8-tetrahydrofolate + NADH + H(+)</text>
        <dbReference type="Rhea" id="RHEA:19821"/>
        <dbReference type="ChEBI" id="CHEBI:15378"/>
        <dbReference type="ChEBI" id="CHEBI:15636"/>
        <dbReference type="ChEBI" id="CHEBI:18608"/>
        <dbReference type="ChEBI" id="CHEBI:57540"/>
        <dbReference type="ChEBI" id="CHEBI:57945"/>
        <dbReference type="EC" id="1.5.1.54"/>
    </reaction>
    <physiologicalReaction direction="right-to-left" evidence="7">
        <dbReference type="Rhea" id="RHEA:19823"/>
    </physiologicalReaction>
</comment>
<dbReference type="InterPro" id="IPR003171">
    <property type="entry name" value="Mehydrof_redctse-like"/>
</dbReference>
<dbReference type="Pfam" id="PF02219">
    <property type="entry name" value="MTHFR"/>
    <property type="match status" value="1"/>
</dbReference>
<dbReference type="HOGENOM" id="CLU_025841_0_1_11"/>
<keyword evidence="5 8" id="KW-0274">FAD</keyword>
<keyword evidence="4 8" id="KW-0285">Flavoprotein</keyword>
<comment type="cofactor">
    <cofactor evidence="1 8">
        <name>FAD</name>
        <dbReference type="ChEBI" id="CHEBI:57692"/>
    </cofactor>
</comment>
<evidence type="ECO:0000256" key="1">
    <source>
        <dbReference type="ARBA" id="ARBA00001974"/>
    </source>
</evidence>
<dbReference type="GO" id="GO:0106312">
    <property type="term" value="F:methylenetetrahydrofolate reductase (NADH) activity"/>
    <property type="evidence" value="ECO:0007669"/>
    <property type="project" value="UniProtKB-EC"/>
</dbReference>
<dbReference type="GO" id="GO:0035999">
    <property type="term" value="P:tetrahydrofolate interconversion"/>
    <property type="evidence" value="ECO:0007669"/>
    <property type="project" value="UniProtKB-UniPathway"/>
</dbReference>
<evidence type="ECO:0000313" key="10">
    <source>
        <dbReference type="Proteomes" id="UP000003822"/>
    </source>
</evidence>
<accession>G9PFL5</accession>
<dbReference type="PATRIC" id="fig|435830.3.peg.1009"/>
<keyword evidence="6 8" id="KW-0560">Oxidoreductase</keyword>
<gene>
    <name evidence="9" type="ORF">HMPREF0045_01039</name>
</gene>
<proteinExistence type="inferred from homology"/>
<dbReference type="eggNOG" id="COG0685">
    <property type="taxonomic scope" value="Bacteria"/>
</dbReference>
<dbReference type="STRING" id="435830.HMPREF0045_01039"/>
<keyword evidence="10" id="KW-1185">Reference proteome</keyword>
<dbReference type="AlphaFoldDB" id="G9PFL5"/>
<evidence type="ECO:0000256" key="3">
    <source>
        <dbReference type="ARBA" id="ARBA00006743"/>
    </source>
</evidence>
<name>G9PFL5_9ACTO</name>
<dbReference type="Gene3D" id="3.20.20.220">
    <property type="match status" value="1"/>
</dbReference>
<evidence type="ECO:0000313" key="9">
    <source>
        <dbReference type="EMBL" id="EHM88200.1"/>
    </source>
</evidence>
<evidence type="ECO:0000256" key="5">
    <source>
        <dbReference type="ARBA" id="ARBA00022827"/>
    </source>
</evidence>
<sequence>MHLCEGTVTNTKVSIVPFSNDIYACPCTHDHEPTLLSFEVMPPRKPSLEAPFWQTVDQLLQVRPDFMSVTYGAGGKDRSNARATVHRLVADTPIQPIAHLTCVGNSTAEVVSTVYDYLDSGVRTFLALRGDPPAGETSWEPGPDGVASATELIHLIRTVEQRRCEAHPGEALRSAFKPLTIAVAAFPAGNPAAGTTPTQEVERLLVKQAAGASFAITQLFWNAEVYASFVERARRAGVHIPIVPGILPATDPARLRRVQDLTGIEVPEHLLSTLAGYQHQEQRDAFGAAFGSKLIHSVLEAGAPGVHLYTFNKAKPVLDILSLMGVEPTAHHSPLLAR</sequence>
<dbReference type="PANTHER" id="PTHR45754">
    <property type="entry name" value="METHYLENETETRAHYDROFOLATE REDUCTASE"/>
    <property type="match status" value="1"/>
</dbReference>
<evidence type="ECO:0000256" key="8">
    <source>
        <dbReference type="RuleBase" id="RU003862"/>
    </source>
</evidence>
<comment type="pathway">
    <text evidence="2 8">One-carbon metabolism; tetrahydrofolate interconversion.</text>
</comment>
<evidence type="ECO:0000256" key="7">
    <source>
        <dbReference type="ARBA" id="ARBA00048628"/>
    </source>
</evidence>
<dbReference type="EMBL" id="ACRN01000006">
    <property type="protein sequence ID" value="EHM88200.1"/>
    <property type="molecule type" value="Genomic_DNA"/>
</dbReference>
<dbReference type="Proteomes" id="UP000003822">
    <property type="component" value="Unassembled WGS sequence"/>
</dbReference>
<dbReference type="CDD" id="cd00537">
    <property type="entry name" value="MTHFR"/>
    <property type="match status" value="1"/>
</dbReference>
<evidence type="ECO:0000256" key="2">
    <source>
        <dbReference type="ARBA" id="ARBA00004777"/>
    </source>
</evidence>
<dbReference type="GO" id="GO:0009086">
    <property type="term" value="P:methionine biosynthetic process"/>
    <property type="evidence" value="ECO:0007669"/>
    <property type="project" value="TreeGrafter"/>
</dbReference>
<dbReference type="PANTHER" id="PTHR45754:SF3">
    <property type="entry name" value="METHYLENETETRAHYDROFOLATE REDUCTASE (NADPH)"/>
    <property type="match status" value="1"/>
</dbReference>
<protein>
    <recommendedName>
        <fullName evidence="8">Methylenetetrahydrofolate reductase</fullName>
    </recommendedName>
</protein>
<reference evidence="9 10" key="1">
    <citation type="submission" date="2011-10" db="EMBL/GenBank/DDBJ databases">
        <title>The Genome Sequence of Actinomyces graevenitzii C83.</title>
        <authorList>
            <consortium name="The Broad Institute Genome Sequencing Platform"/>
            <consortium name="The Broad Institute Genome Sequencing Center for Infectious Disease"/>
            <person name="Earl A."/>
            <person name="Ward D."/>
            <person name="Feldgarden M."/>
            <person name="Gevers D."/>
            <person name="Sibley C.D."/>
            <person name="Field T.R."/>
            <person name="Grinwis M."/>
            <person name="Eshaghurshan C.S."/>
            <person name="Surette M.G."/>
            <person name="Young S.K."/>
            <person name="Zeng Q."/>
            <person name="Gargeya S."/>
            <person name="Fitzgerald M."/>
            <person name="Haas B."/>
            <person name="Abouelleil A."/>
            <person name="Alvarado L."/>
            <person name="Arachchi H.M."/>
            <person name="Berlin A."/>
            <person name="Brown A."/>
            <person name="Chapman S.B."/>
            <person name="Chen Z."/>
            <person name="Dunbar C."/>
            <person name="Freedman E."/>
            <person name="Gearin G."/>
            <person name="Goldberg J."/>
            <person name="Griggs A."/>
            <person name="Gujja S."/>
            <person name="Heiman D."/>
            <person name="Howarth C."/>
            <person name="Larson L."/>
            <person name="Lui A."/>
            <person name="MacDonald P.J.P."/>
            <person name="Montmayeur A."/>
            <person name="Murphy C."/>
            <person name="Neiman D."/>
            <person name="Pearson M."/>
            <person name="Priest M."/>
            <person name="Roberts A."/>
            <person name="Saif S."/>
            <person name="Shea T."/>
            <person name="Shenoy N."/>
            <person name="Sisk P."/>
            <person name="Stolte C."/>
            <person name="Sykes S."/>
            <person name="Wortman J."/>
            <person name="Nusbaum C."/>
            <person name="Birren B."/>
        </authorList>
    </citation>
    <scope>NUCLEOTIDE SEQUENCE [LARGE SCALE GENOMIC DNA]</scope>
    <source>
        <strain evidence="9 10">C83</strain>
    </source>
</reference>
<dbReference type="GO" id="GO:0005829">
    <property type="term" value="C:cytosol"/>
    <property type="evidence" value="ECO:0007669"/>
    <property type="project" value="TreeGrafter"/>
</dbReference>
<comment type="similarity">
    <text evidence="3 8">Belongs to the methylenetetrahydrofolate reductase family.</text>
</comment>
<dbReference type="GO" id="GO:0071949">
    <property type="term" value="F:FAD binding"/>
    <property type="evidence" value="ECO:0007669"/>
    <property type="project" value="TreeGrafter"/>
</dbReference>
<dbReference type="UniPathway" id="UPA00193"/>
<dbReference type="InterPro" id="IPR029041">
    <property type="entry name" value="FAD-linked_oxidoreductase-like"/>
</dbReference>
<comment type="caution">
    <text evidence="9">The sequence shown here is derived from an EMBL/GenBank/DDBJ whole genome shotgun (WGS) entry which is preliminary data.</text>
</comment>
<evidence type="ECO:0000256" key="6">
    <source>
        <dbReference type="ARBA" id="ARBA00023002"/>
    </source>
</evidence>